<sequence>MPTNENGGSDDFVFVNDPVQITGSKYDFIGTEAYNFLAETDYVTVDSDGPSISANHDTPVEPTPDDYRKAMIKIEYFEPMLLSAFPEELTQDALMAPIASRSQTLDDEVSRSPDPVHPHSVFVSNAILLLECFFHFEALHPKIGRGPVLYTVAKACELSSGRARTLQHHVACTIDTLRGSRLAFLRRTRSLFVWRAEDPNVRELARLVDRYTNLQSEEPREVEEKWYSGPAFENLWFKWQEFLESEGLKTTEGQMETAVDHNRASRGGEANSLVSEAVRAADRLDDAMIDLDVNGGLGSGGLTRSERLLLQRALDRATRWTARNKDLIRSPLQQEVSEDFITGTMEVNFSQETYGTMNSHA</sequence>
<keyword evidence="2" id="KW-1185">Reference proteome</keyword>
<reference evidence="1 2" key="1">
    <citation type="submission" date="2024-02" db="EMBL/GenBank/DDBJ databases">
        <title>De novo assembly and annotation of 12 fungi associated with fruit tree decline syndrome in Ontario, Canada.</title>
        <authorList>
            <person name="Sulman M."/>
            <person name="Ellouze W."/>
            <person name="Ilyukhin E."/>
        </authorList>
    </citation>
    <scope>NUCLEOTIDE SEQUENCE [LARGE SCALE GENOMIC DNA]</scope>
    <source>
        <strain evidence="1 2">M169</strain>
    </source>
</reference>
<comment type="caution">
    <text evidence="1">The sequence shown here is derived from an EMBL/GenBank/DDBJ whole genome shotgun (WGS) entry which is preliminary data.</text>
</comment>
<proteinExistence type="predicted"/>
<organism evidence="1 2">
    <name type="scientific">Diaporthe eres</name>
    <name type="common">Phomopsis oblonga</name>
    <dbReference type="NCBI Taxonomy" id="83184"/>
    <lineage>
        <taxon>Eukaryota</taxon>
        <taxon>Fungi</taxon>
        <taxon>Dikarya</taxon>
        <taxon>Ascomycota</taxon>
        <taxon>Pezizomycotina</taxon>
        <taxon>Sordariomycetes</taxon>
        <taxon>Sordariomycetidae</taxon>
        <taxon>Diaporthales</taxon>
        <taxon>Diaporthaceae</taxon>
        <taxon>Diaporthe</taxon>
        <taxon>Diaporthe eres species complex</taxon>
    </lineage>
</organism>
<evidence type="ECO:0000313" key="1">
    <source>
        <dbReference type="EMBL" id="KAK7714733.1"/>
    </source>
</evidence>
<gene>
    <name evidence="1" type="ORF">SLS63_011624</name>
</gene>
<dbReference type="Proteomes" id="UP001430848">
    <property type="component" value="Unassembled WGS sequence"/>
</dbReference>
<name>A0ABR1NTP0_DIAER</name>
<dbReference type="EMBL" id="JAKNSF020000113">
    <property type="protein sequence ID" value="KAK7714733.1"/>
    <property type="molecule type" value="Genomic_DNA"/>
</dbReference>
<accession>A0ABR1NTP0</accession>
<evidence type="ECO:0000313" key="2">
    <source>
        <dbReference type="Proteomes" id="UP001430848"/>
    </source>
</evidence>
<protein>
    <submittedName>
        <fullName evidence="1">Uncharacterized protein</fullName>
    </submittedName>
</protein>